<evidence type="ECO:0000313" key="3">
    <source>
        <dbReference type="Proteomes" id="UP000294881"/>
    </source>
</evidence>
<comment type="caution">
    <text evidence="2">The sequence shown here is derived from an EMBL/GenBank/DDBJ whole genome shotgun (WGS) entry which is preliminary data.</text>
</comment>
<accession>A0A4V2RXD1</accession>
<reference evidence="2 3" key="1">
    <citation type="submission" date="2019-03" db="EMBL/GenBank/DDBJ databases">
        <title>Genomic Encyclopedia of Type Strains, Phase IV (KMG-IV): sequencing the most valuable type-strain genomes for metagenomic binning, comparative biology and taxonomic classification.</title>
        <authorList>
            <person name="Goeker M."/>
        </authorList>
    </citation>
    <scope>NUCLEOTIDE SEQUENCE [LARGE SCALE GENOMIC DNA]</scope>
    <source>
        <strain evidence="2 3">DSM 22958</strain>
    </source>
</reference>
<gene>
    <name evidence="2" type="ORF">EV666_10620</name>
</gene>
<organism evidence="2 3">
    <name type="scientific">Camelimonas lactis</name>
    <dbReference type="NCBI Taxonomy" id="659006"/>
    <lineage>
        <taxon>Bacteria</taxon>
        <taxon>Pseudomonadati</taxon>
        <taxon>Pseudomonadota</taxon>
        <taxon>Alphaproteobacteria</taxon>
        <taxon>Hyphomicrobiales</taxon>
        <taxon>Chelatococcaceae</taxon>
        <taxon>Camelimonas</taxon>
    </lineage>
</organism>
<dbReference type="Proteomes" id="UP000294881">
    <property type="component" value="Unassembled WGS sequence"/>
</dbReference>
<evidence type="ECO:0000313" key="2">
    <source>
        <dbReference type="EMBL" id="TCO13310.1"/>
    </source>
</evidence>
<dbReference type="OrthoDB" id="9765517at2"/>
<name>A0A4V2RXD1_9HYPH</name>
<feature type="region of interest" description="Disordered" evidence="1">
    <location>
        <begin position="189"/>
        <end position="237"/>
    </location>
</feature>
<proteinExistence type="predicted"/>
<dbReference type="AlphaFoldDB" id="A0A4V2RXD1"/>
<sequence>MPKVPIIQEFAKTPANDFYVFQWRWEDQTNLTIHTTGVWNPIGARLPGHRYQAWPSFNGDGIPADQLANSIKSSDIKLDNIELILKYGGQNTLAGQSYAGQLAEALGDSYGVISYSSTSAHPMDEIQEALKELPDAITGDATALNKIAELPGLAVPSVSRRGRVSISRFKGAKRLHEAETRSMQPYHVRAGKRPNRPADVAGSMPRAAGSAAGGRIGGSPARGAAPDAEEMAEMLGA</sequence>
<keyword evidence="3" id="KW-1185">Reference proteome</keyword>
<feature type="compositionally biased region" description="Acidic residues" evidence="1">
    <location>
        <begin position="227"/>
        <end position="237"/>
    </location>
</feature>
<dbReference type="EMBL" id="SLWL01000006">
    <property type="protein sequence ID" value="TCO13310.1"/>
    <property type="molecule type" value="Genomic_DNA"/>
</dbReference>
<feature type="compositionally biased region" description="Low complexity" evidence="1">
    <location>
        <begin position="201"/>
        <end position="210"/>
    </location>
</feature>
<protein>
    <submittedName>
        <fullName evidence="2">Uncharacterized protein</fullName>
    </submittedName>
</protein>
<evidence type="ECO:0000256" key="1">
    <source>
        <dbReference type="SAM" id="MobiDB-lite"/>
    </source>
</evidence>
<dbReference type="RefSeq" id="WP_132006076.1">
    <property type="nucleotide sequence ID" value="NZ_JBHUNN010000002.1"/>
</dbReference>